<comment type="caution">
    <text evidence="9">The sequence shown here is derived from an EMBL/GenBank/DDBJ whole genome shotgun (WGS) entry which is preliminary data.</text>
</comment>
<evidence type="ECO:0000259" key="8">
    <source>
        <dbReference type="Pfam" id="PF21982"/>
    </source>
</evidence>
<evidence type="ECO:0000313" key="9">
    <source>
        <dbReference type="EMBL" id="EFG31659.1"/>
    </source>
</evidence>
<dbReference type="InterPro" id="IPR053924">
    <property type="entry name" value="RecX_HTH_2nd"/>
</dbReference>
<dbReference type="HAMAP" id="MF_01114">
    <property type="entry name" value="RecX"/>
    <property type="match status" value="1"/>
</dbReference>
<dbReference type="EMBL" id="ADCY02000001">
    <property type="protein sequence ID" value="EFG31659.1"/>
    <property type="molecule type" value="Genomic_DNA"/>
</dbReference>
<dbReference type="Pfam" id="PF02631">
    <property type="entry name" value="RecX_HTH2"/>
    <property type="match status" value="1"/>
</dbReference>
<dbReference type="PANTHER" id="PTHR33602">
    <property type="entry name" value="REGULATORY PROTEIN RECX FAMILY PROTEIN"/>
    <property type="match status" value="1"/>
</dbReference>
<dbReference type="InterPro" id="IPR053925">
    <property type="entry name" value="RecX_HTH_3rd"/>
</dbReference>
<reference evidence="9 10" key="1">
    <citation type="submission" date="2010-03" db="EMBL/GenBank/DDBJ databases">
        <authorList>
            <consortium name="The Broad Institute Genome Sequencing Platform"/>
            <person name="Ward D."/>
            <person name="Earl A."/>
            <person name="Feldgarden M."/>
            <person name="Gevers D."/>
            <person name="Young S."/>
            <person name="Zeng Q."/>
            <person name="Koehrsen M."/>
            <person name="Alvarado L."/>
            <person name="Berlin A.M."/>
            <person name="Borenstein D."/>
            <person name="Chapman S.B."/>
            <person name="Chen Z."/>
            <person name="Engels R."/>
            <person name="Freedman E."/>
            <person name="Gellesch M."/>
            <person name="Goldberg J."/>
            <person name="Griggs A."/>
            <person name="Gujja S."/>
            <person name="Heilman E.R."/>
            <person name="Heiman D.I."/>
            <person name="Hepburn T.A."/>
            <person name="Howarth C."/>
            <person name="Jen D."/>
            <person name="Larson L."/>
            <person name="Mehta T."/>
            <person name="Park D."/>
            <person name="Pearson M."/>
            <person name="Richards J."/>
            <person name="Roberts A."/>
            <person name="Saif S."/>
            <person name="Shea T.D."/>
            <person name="Shenoy N."/>
            <person name="Sisk P."/>
            <person name="Stolte C."/>
            <person name="Sykes S.N."/>
            <person name="Walk T."/>
            <person name="White J."/>
            <person name="Yandava C."/>
            <person name="Izard J."/>
            <person name="Baranova O.V."/>
            <person name="Blanton J.M."/>
            <person name="Tanner A.C."/>
            <person name="Dewhirst F."/>
            <person name="Haas B."/>
            <person name="Nusbaum C."/>
            <person name="Birren B."/>
        </authorList>
    </citation>
    <scope>NUCLEOTIDE SEQUENCE [LARGE SCALE GENOMIC DNA]</scope>
    <source>
        <strain evidence="9 10">ATCC 29453</strain>
    </source>
</reference>
<dbReference type="Pfam" id="PF21982">
    <property type="entry name" value="RecX_HTH1"/>
    <property type="match status" value="1"/>
</dbReference>
<feature type="domain" description="RecX second three-helical" evidence="6">
    <location>
        <begin position="54"/>
        <end position="93"/>
    </location>
</feature>
<dbReference type="Gene3D" id="1.10.10.10">
    <property type="entry name" value="Winged helix-like DNA-binding domain superfamily/Winged helix DNA-binding domain"/>
    <property type="match status" value="3"/>
</dbReference>
<evidence type="ECO:0000256" key="3">
    <source>
        <dbReference type="ARBA" id="ARBA00018111"/>
    </source>
</evidence>
<evidence type="ECO:0000313" key="10">
    <source>
        <dbReference type="Proteomes" id="UP000017813"/>
    </source>
</evidence>
<dbReference type="PANTHER" id="PTHR33602:SF1">
    <property type="entry name" value="REGULATORY PROTEIN RECX FAMILY PROTEIN"/>
    <property type="match status" value="1"/>
</dbReference>
<comment type="function">
    <text evidence="5">Modulates RecA activity.</text>
</comment>
<dbReference type="KEGG" id="smur:BWP33_02295"/>
<dbReference type="InterPro" id="IPR003783">
    <property type="entry name" value="Regulatory_RecX"/>
</dbReference>
<reference evidence="9 10" key="2">
    <citation type="submission" date="2011-10" db="EMBL/GenBank/DDBJ databases">
        <title>The Genome Sequence of Simonsiella muelleri ATCC 29453.</title>
        <authorList>
            <consortium name="The Broad Institute Genome Sequencing Platform"/>
            <consortium name="The Broad Institute Genome Sequencing Center for Infectious Disease"/>
            <person name="Earl A."/>
            <person name="Ward D."/>
            <person name="Feldgarden M."/>
            <person name="Gevers D."/>
            <person name="Izard J."/>
            <person name="Baranova O.V."/>
            <person name="Blanton J.M."/>
            <person name="Tanner A.C."/>
            <person name="Dewhirst F."/>
            <person name="Young S.K."/>
            <person name="Zeng Q."/>
            <person name="Gargeya S."/>
            <person name="Fitzgerald M."/>
            <person name="Haas B."/>
            <person name="Abouelleil A."/>
            <person name="Alvarado L."/>
            <person name="Arachchi H.M."/>
            <person name="Berlin A."/>
            <person name="Brown A."/>
            <person name="Chapman S.B."/>
            <person name="Chen Z."/>
            <person name="Dunbar C."/>
            <person name="Freedman E."/>
            <person name="Gearin G."/>
            <person name="Goldberg J."/>
            <person name="Griggs A."/>
            <person name="Gujja S."/>
            <person name="Heiman D."/>
            <person name="Howarth C."/>
            <person name="Larson L."/>
            <person name="Lui A."/>
            <person name="MacDonald P.J.P."/>
            <person name="Montmayeur A."/>
            <person name="Murphy C."/>
            <person name="Neiman D."/>
            <person name="Pearson M."/>
            <person name="Priest M."/>
            <person name="Roberts A."/>
            <person name="Saif S."/>
            <person name="Shea T."/>
            <person name="Shenoy N."/>
            <person name="Sisk P."/>
            <person name="Stolte C."/>
            <person name="Sykes S."/>
            <person name="Wortman J."/>
            <person name="Nusbaum C."/>
            <person name="Birren B."/>
        </authorList>
    </citation>
    <scope>NUCLEOTIDE SEQUENCE [LARGE SCALE GENOMIC DNA]</scope>
    <source>
        <strain evidence="9 10">ATCC 29453</strain>
    </source>
</reference>
<keyword evidence="10" id="KW-1185">Reference proteome</keyword>
<dbReference type="STRING" id="641147.HMPREF9021_00054"/>
<protein>
    <recommendedName>
        <fullName evidence="3 5">Regulatory protein RecX</fullName>
    </recommendedName>
</protein>
<name>V9HMT0_9NEIS</name>
<accession>V9HMT0</accession>
<feature type="domain" description="RecX first three-helical" evidence="8">
    <location>
        <begin position="9"/>
        <end position="46"/>
    </location>
</feature>
<organism evidence="9 10">
    <name type="scientific">Simonsiella muelleri ATCC 29453</name>
    <dbReference type="NCBI Taxonomy" id="641147"/>
    <lineage>
        <taxon>Bacteria</taxon>
        <taxon>Pseudomonadati</taxon>
        <taxon>Pseudomonadota</taxon>
        <taxon>Betaproteobacteria</taxon>
        <taxon>Neisseriales</taxon>
        <taxon>Neisseriaceae</taxon>
        <taxon>Simonsiella</taxon>
    </lineage>
</organism>
<proteinExistence type="inferred from homology"/>
<evidence type="ECO:0000259" key="7">
    <source>
        <dbReference type="Pfam" id="PF21981"/>
    </source>
</evidence>
<dbReference type="InterPro" id="IPR036388">
    <property type="entry name" value="WH-like_DNA-bd_sf"/>
</dbReference>
<dbReference type="InterPro" id="IPR053926">
    <property type="entry name" value="RecX_HTH_1st"/>
</dbReference>
<feature type="domain" description="RecX third three-helical" evidence="7">
    <location>
        <begin position="97"/>
        <end position="142"/>
    </location>
</feature>
<evidence type="ECO:0000256" key="5">
    <source>
        <dbReference type="HAMAP-Rule" id="MF_01114"/>
    </source>
</evidence>
<dbReference type="GO" id="GO:0006282">
    <property type="term" value="P:regulation of DNA repair"/>
    <property type="evidence" value="ECO:0007669"/>
    <property type="project" value="UniProtKB-UniRule"/>
</dbReference>
<evidence type="ECO:0000256" key="2">
    <source>
        <dbReference type="ARBA" id="ARBA00009695"/>
    </source>
</evidence>
<dbReference type="OrthoDB" id="5295441at2"/>
<evidence type="ECO:0000256" key="4">
    <source>
        <dbReference type="ARBA" id="ARBA00022490"/>
    </source>
</evidence>
<dbReference type="Proteomes" id="UP000017813">
    <property type="component" value="Unassembled WGS sequence"/>
</dbReference>
<comment type="similarity">
    <text evidence="2 5">Belongs to the RecX family.</text>
</comment>
<dbReference type="AlphaFoldDB" id="V9HMT0"/>
<dbReference type="GO" id="GO:0005737">
    <property type="term" value="C:cytoplasm"/>
    <property type="evidence" value="ECO:0007669"/>
    <property type="project" value="UniProtKB-SubCell"/>
</dbReference>
<dbReference type="eggNOG" id="COG2137">
    <property type="taxonomic scope" value="Bacteria"/>
</dbReference>
<evidence type="ECO:0000259" key="6">
    <source>
        <dbReference type="Pfam" id="PF02631"/>
    </source>
</evidence>
<comment type="subcellular location">
    <subcellularLocation>
        <location evidence="1 5">Cytoplasm</location>
    </subcellularLocation>
</comment>
<dbReference type="HOGENOM" id="CLU_066607_3_1_4"/>
<dbReference type="Pfam" id="PF21981">
    <property type="entry name" value="RecX_HTH3"/>
    <property type="match status" value="1"/>
</dbReference>
<sequence length="155" mass="18069">MPKAEKSLKSRALEYLSRREMSKLELKRKLAPYAEDEAEIDAVLAEFADLNWQSDERFTESFMNSKSRKHGRMRLQQALTQKGVDADIIAEYLPNAEEELAHACEVLRKKFRQPAKNINEKQRQTRFLLYRGFGYDIIQQALNLAWQDADDVSSE</sequence>
<gene>
    <name evidence="5" type="primary">recX</name>
    <name evidence="9" type="ORF">HMPREF9021_00054</name>
</gene>
<dbReference type="RefSeq" id="WP_002640986.1">
    <property type="nucleotide sequence ID" value="NZ_CP019448.1"/>
</dbReference>
<evidence type="ECO:0000256" key="1">
    <source>
        <dbReference type="ARBA" id="ARBA00004496"/>
    </source>
</evidence>
<dbReference type="NCBIfam" id="NF001055">
    <property type="entry name" value="PRK00117.2-5"/>
    <property type="match status" value="1"/>
</dbReference>
<keyword evidence="4 5" id="KW-0963">Cytoplasm</keyword>